<dbReference type="Proteomes" id="UP000076871">
    <property type="component" value="Unassembled WGS sequence"/>
</dbReference>
<dbReference type="PANTHER" id="PTHR33096">
    <property type="entry name" value="CXC2 DOMAIN-CONTAINING PROTEIN"/>
    <property type="match status" value="1"/>
</dbReference>
<dbReference type="Pfam" id="PF18758">
    <property type="entry name" value="KDZ"/>
    <property type="match status" value="1"/>
</dbReference>
<dbReference type="InterPro" id="IPR041457">
    <property type="entry name" value="CxC2_KDZ-assoc"/>
</dbReference>
<feature type="non-terminal residue" evidence="2">
    <location>
        <position position="1"/>
    </location>
</feature>
<dbReference type="PANTHER" id="PTHR33096:SF1">
    <property type="entry name" value="CXC1-LIKE CYSTEINE CLUSTER ASSOCIATED WITH KDZ TRANSPOSASES DOMAIN-CONTAINING PROTEIN"/>
    <property type="match status" value="1"/>
</dbReference>
<sequence length="911" mass="105174">DHPLHEWIPHHNEWLAELLRHEGRCGFTEEKCPRCQGATAEIRCVDCDDLTLYCQECTVVMHKQNPYHRLKVWVQTHFRRKTLKDAGLRIQVGHPSSMRCRNPERAWGDDFVVMDISGIHSVGLDFCNCEMAQPHDIQLLRAQLFPATSDNPKTAATFRLLEHFHLLSTQANISGFRFYSMLERRTDNTGLDTPKDRYPELMRMMRQWRHLKMLKRFGRGHDPSGVSGTTPGSCAVECPACPHPGKNLPDNWKEAPPERRWLYRLFLGMDANFRLKRKNVSSDAADPGLNTGIAFFIEEKRYKAHIKMYGKVIKEETSTCNNHDAVKLANLKGSQGTAASGVGTVECSRHDMKRPCSVGDLQKGERYVNMDYLFWSSMQQNTPISIVVSYDIACQWSVHFWERMALYEHHFDRRTITFLIPKFHLPAHQESCHLRYSFNITPQVGRTDGEAVERGWAAVNPFASSTKEMGPGSRRDLLDDIFGAYNWNKITRIAESMLTKITNAIEEHSTHVAAFHELSAALPTEHVTEWTEAVTAWERDPSKPNPFQITQSTITQASVRLQLVEEDAAQLRDGEASAVHDTISPSMVIMSSLELEKLQCRLHEDTDELGSHSTDLQHAKVLERRNTLQRRYDAWSEVQQLYIPAVAILRSQNSDSTSNVVPHARLYLPSEILDRVRCDPFLVDCEYRLRQAQAHDALENLRRHLRLRSHLYHIKDRFVRGQRPNTRARGIIDTVQRKVDTDAKRYRKARRAVEVLSIVVGDQTWRRELRQLDDGDIRGMSEGLFTETEGRRTLRTFESLCRAVLIAAIALRVEWCKARARAHRWSEECQLLKEEMRRVVQYHNYQAEWWLGLIGRKPASSDENREGMAAYAFRQAELRTLMGKFCEKSWRRVSEWLKSGEVHTADDAEER</sequence>
<evidence type="ECO:0000313" key="2">
    <source>
        <dbReference type="EMBL" id="KZT04662.1"/>
    </source>
</evidence>
<keyword evidence="3" id="KW-1185">Reference proteome</keyword>
<accession>A0A165DDV7</accession>
<proteinExistence type="predicted"/>
<dbReference type="AlphaFoldDB" id="A0A165DDV7"/>
<reference evidence="2 3" key="1">
    <citation type="journal article" date="2016" name="Mol. Biol. Evol.">
        <title>Comparative Genomics of Early-Diverging Mushroom-Forming Fungi Provides Insights into the Origins of Lignocellulose Decay Capabilities.</title>
        <authorList>
            <person name="Nagy L.G."/>
            <person name="Riley R."/>
            <person name="Tritt A."/>
            <person name="Adam C."/>
            <person name="Daum C."/>
            <person name="Floudas D."/>
            <person name="Sun H."/>
            <person name="Yadav J.S."/>
            <person name="Pangilinan J."/>
            <person name="Larsson K.H."/>
            <person name="Matsuura K."/>
            <person name="Barry K."/>
            <person name="Labutti K."/>
            <person name="Kuo R."/>
            <person name="Ohm R.A."/>
            <person name="Bhattacharya S.S."/>
            <person name="Shirouzu T."/>
            <person name="Yoshinaga Y."/>
            <person name="Martin F.M."/>
            <person name="Grigoriev I.V."/>
            <person name="Hibbett D.S."/>
        </authorList>
    </citation>
    <scope>NUCLEOTIDE SEQUENCE [LARGE SCALE GENOMIC DNA]</scope>
    <source>
        <strain evidence="2 3">93-53</strain>
    </source>
</reference>
<organism evidence="2 3">
    <name type="scientific">Laetiporus sulphureus 93-53</name>
    <dbReference type="NCBI Taxonomy" id="1314785"/>
    <lineage>
        <taxon>Eukaryota</taxon>
        <taxon>Fungi</taxon>
        <taxon>Dikarya</taxon>
        <taxon>Basidiomycota</taxon>
        <taxon>Agaricomycotina</taxon>
        <taxon>Agaricomycetes</taxon>
        <taxon>Polyporales</taxon>
        <taxon>Laetiporus</taxon>
    </lineage>
</organism>
<dbReference type="GeneID" id="63821720"/>
<dbReference type="InParanoid" id="A0A165DDV7"/>
<dbReference type="InterPro" id="IPR040521">
    <property type="entry name" value="KDZ"/>
</dbReference>
<name>A0A165DDV7_9APHY</name>
<evidence type="ECO:0000259" key="1">
    <source>
        <dbReference type="Pfam" id="PF18803"/>
    </source>
</evidence>
<dbReference type="OrthoDB" id="2793259at2759"/>
<dbReference type="RefSeq" id="XP_040762402.1">
    <property type="nucleotide sequence ID" value="XM_040904690.1"/>
</dbReference>
<feature type="domain" description="CxC2-like cysteine cluster KDZ transposase-associated" evidence="1">
    <location>
        <begin position="83"/>
        <end position="190"/>
    </location>
</feature>
<dbReference type="CDD" id="cd19757">
    <property type="entry name" value="Bbox1"/>
    <property type="match status" value="1"/>
</dbReference>
<dbReference type="STRING" id="1314785.A0A165DDV7"/>
<evidence type="ECO:0000313" key="3">
    <source>
        <dbReference type="Proteomes" id="UP000076871"/>
    </source>
</evidence>
<protein>
    <recommendedName>
        <fullName evidence="1">CxC2-like cysteine cluster KDZ transposase-associated domain-containing protein</fullName>
    </recommendedName>
</protein>
<gene>
    <name evidence="2" type="ORF">LAESUDRAFT_657482</name>
</gene>
<dbReference type="Pfam" id="PF18803">
    <property type="entry name" value="CxC2"/>
    <property type="match status" value="1"/>
</dbReference>
<dbReference type="EMBL" id="KV427635">
    <property type="protein sequence ID" value="KZT04662.1"/>
    <property type="molecule type" value="Genomic_DNA"/>
</dbReference>